<reference evidence="1" key="1">
    <citation type="submission" date="2013-04" db="EMBL/GenBank/DDBJ databases">
        <authorList>
            <person name="Qu J."/>
            <person name="Murali S.C."/>
            <person name="Bandaranaike D."/>
            <person name="Bellair M."/>
            <person name="Blankenburg K."/>
            <person name="Chao H."/>
            <person name="Dinh H."/>
            <person name="Doddapaneni H."/>
            <person name="Downs B."/>
            <person name="Dugan-Rocha S."/>
            <person name="Elkadiri S."/>
            <person name="Gnanaolivu R.D."/>
            <person name="Hernandez B."/>
            <person name="Javaid M."/>
            <person name="Jayaseelan J.C."/>
            <person name="Lee S."/>
            <person name="Li M."/>
            <person name="Ming W."/>
            <person name="Munidasa M."/>
            <person name="Muniz J."/>
            <person name="Nguyen L."/>
            <person name="Ongeri F."/>
            <person name="Osuji N."/>
            <person name="Pu L.-L."/>
            <person name="Puazo M."/>
            <person name="Qu C."/>
            <person name="Quiroz J."/>
            <person name="Raj R."/>
            <person name="Weissenberger G."/>
            <person name="Xin Y."/>
            <person name="Zou X."/>
            <person name="Han Y."/>
            <person name="Richards S."/>
            <person name="Worley K."/>
            <person name="Muzny D."/>
            <person name="Gibbs R."/>
        </authorList>
    </citation>
    <scope>NUCLEOTIDE SEQUENCE</scope>
    <source>
        <strain evidence="1">Sampled in the wild</strain>
    </source>
</reference>
<accession>A0A8K0NZ28</accession>
<dbReference type="Proteomes" id="UP000792457">
    <property type="component" value="Unassembled WGS sequence"/>
</dbReference>
<proteinExistence type="predicted"/>
<keyword evidence="2" id="KW-1185">Reference proteome</keyword>
<evidence type="ECO:0000313" key="1">
    <source>
        <dbReference type="EMBL" id="KAG8225109.1"/>
    </source>
</evidence>
<organism evidence="1 2">
    <name type="scientific">Ladona fulva</name>
    <name type="common">Scarce chaser dragonfly</name>
    <name type="synonym">Libellula fulva</name>
    <dbReference type="NCBI Taxonomy" id="123851"/>
    <lineage>
        <taxon>Eukaryota</taxon>
        <taxon>Metazoa</taxon>
        <taxon>Ecdysozoa</taxon>
        <taxon>Arthropoda</taxon>
        <taxon>Hexapoda</taxon>
        <taxon>Insecta</taxon>
        <taxon>Pterygota</taxon>
        <taxon>Palaeoptera</taxon>
        <taxon>Odonata</taxon>
        <taxon>Epiprocta</taxon>
        <taxon>Anisoptera</taxon>
        <taxon>Libelluloidea</taxon>
        <taxon>Libellulidae</taxon>
        <taxon>Ladona</taxon>
    </lineage>
</organism>
<sequence>MTVLMTLKLASDSVIRFKHALVLPTFVVEKLKIIRRGQSFPSLHHISTRKKCFRMAKKCKQRPRSRNFENSSYVDEPAFKIQFRGKNNINCTAGFVKDTVYVSPSPTDVQELKKRITTALKTVTRDMIHNIWDELSYRADA</sequence>
<protein>
    <submittedName>
        <fullName evidence="1">Uncharacterized protein</fullName>
    </submittedName>
</protein>
<name>A0A8K0NZ28_LADFU</name>
<gene>
    <name evidence="1" type="ORF">J437_LFUL004030</name>
</gene>
<dbReference type="EMBL" id="KZ308223">
    <property type="protein sequence ID" value="KAG8225109.1"/>
    <property type="molecule type" value="Genomic_DNA"/>
</dbReference>
<dbReference type="AlphaFoldDB" id="A0A8K0NZ28"/>
<reference evidence="1" key="2">
    <citation type="submission" date="2017-10" db="EMBL/GenBank/DDBJ databases">
        <title>Ladona fulva Genome sequencing and assembly.</title>
        <authorList>
            <person name="Murali S."/>
            <person name="Richards S."/>
            <person name="Bandaranaike D."/>
            <person name="Bellair M."/>
            <person name="Blankenburg K."/>
            <person name="Chao H."/>
            <person name="Dinh H."/>
            <person name="Doddapaneni H."/>
            <person name="Dugan-Rocha S."/>
            <person name="Elkadiri S."/>
            <person name="Gnanaolivu R."/>
            <person name="Hernandez B."/>
            <person name="Skinner E."/>
            <person name="Javaid M."/>
            <person name="Lee S."/>
            <person name="Li M."/>
            <person name="Ming W."/>
            <person name="Munidasa M."/>
            <person name="Muniz J."/>
            <person name="Nguyen L."/>
            <person name="Hughes D."/>
            <person name="Osuji N."/>
            <person name="Pu L.-L."/>
            <person name="Puazo M."/>
            <person name="Qu C."/>
            <person name="Quiroz J."/>
            <person name="Raj R."/>
            <person name="Weissenberger G."/>
            <person name="Xin Y."/>
            <person name="Zou X."/>
            <person name="Han Y."/>
            <person name="Worley K."/>
            <person name="Muzny D."/>
            <person name="Gibbs R."/>
        </authorList>
    </citation>
    <scope>NUCLEOTIDE SEQUENCE</scope>
    <source>
        <strain evidence="1">Sampled in the wild</strain>
    </source>
</reference>
<evidence type="ECO:0000313" key="2">
    <source>
        <dbReference type="Proteomes" id="UP000792457"/>
    </source>
</evidence>
<comment type="caution">
    <text evidence="1">The sequence shown here is derived from an EMBL/GenBank/DDBJ whole genome shotgun (WGS) entry which is preliminary data.</text>
</comment>